<gene>
    <name evidence="3" type="ORF">Q4F19_20425</name>
</gene>
<dbReference type="Proteomes" id="UP001169764">
    <property type="component" value="Unassembled WGS sequence"/>
</dbReference>
<name>A0ABT8YEJ5_9SPHN</name>
<dbReference type="InterPro" id="IPR029063">
    <property type="entry name" value="SAM-dependent_MTases_sf"/>
</dbReference>
<sequence>MLKRWLGKAKDAAPAARDTDADWRKLGRDEPYFGVLADPRFLRANLTAEALDDFYASGVTDIAYYLALMRARFGPFAPASALDFGCGVGRLTAALADVTGDALGVDIAEGMLVEARQRARPGLDFANVLPERAFDWIVSIIVFQHIDPARGHDLLRALLARLGPGGGVTLQITIFRDARFRDAPGGRLALGDGIERLDPRKGLAALAEGEMVMFDYDLSIVYALLIEGGVGEIAMLPTDHGGFRGALILARKPH</sequence>
<dbReference type="RefSeq" id="WP_303546583.1">
    <property type="nucleotide sequence ID" value="NZ_JAUOTP010000012.1"/>
</dbReference>
<dbReference type="Pfam" id="PF13649">
    <property type="entry name" value="Methyltransf_25"/>
    <property type="match status" value="1"/>
</dbReference>
<protein>
    <submittedName>
        <fullName evidence="3">Class I SAM-dependent methyltransferase</fullName>
        <ecNumber evidence="3">2.1.-.-</ecNumber>
    </submittedName>
</protein>
<evidence type="ECO:0000256" key="1">
    <source>
        <dbReference type="ARBA" id="ARBA00022679"/>
    </source>
</evidence>
<dbReference type="GO" id="GO:0008168">
    <property type="term" value="F:methyltransferase activity"/>
    <property type="evidence" value="ECO:0007669"/>
    <property type="project" value="UniProtKB-KW"/>
</dbReference>
<dbReference type="EMBL" id="JAUOTP010000012">
    <property type="protein sequence ID" value="MDO6416762.1"/>
    <property type="molecule type" value="Genomic_DNA"/>
</dbReference>
<dbReference type="SUPFAM" id="SSF53335">
    <property type="entry name" value="S-adenosyl-L-methionine-dependent methyltransferases"/>
    <property type="match status" value="1"/>
</dbReference>
<reference evidence="3" key="1">
    <citation type="submission" date="2023-07" db="EMBL/GenBank/DDBJ databases">
        <authorList>
            <person name="Kim M."/>
        </authorList>
    </citation>
    <scope>NUCLEOTIDE SEQUENCE</scope>
    <source>
        <strain evidence="3">BIUV-7</strain>
    </source>
</reference>
<evidence type="ECO:0000313" key="4">
    <source>
        <dbReference type="Proteomes" id="UP001169764"/>
    </source>
</evidence>
<dbReference type="PANTHER" id="PTHR43861">
    <property type="entry name" value="TRANS-ACONITATE 2-METHYLTRANSFERASE-RELATED"/>
    <property type="match status" value="1"/>
</dbReference>
<keyword evidence="3" id="KW-0489">Methyltransferase</keyword>
<evidence type="ECO:0000313" key="3">
    <source>
        <dbReference type="EMBL" id="MDO6416762.1"/>
    </source>
</evidence>
<keyword evidence="4" id="KW-1185">Reference proteome</keyword>
<feature type="domain" description="Methyltransferase" evidence="2">
    <location>
        <begin position="82"/>
        <end position="166"/>
    </location>
</feature>
<accession>A0ABT8YEJ5</accession>
<dbReference type="GO" id="GO:0032259">
    <property type="term" value="P:methylation"/>
    <property type="evidence" value="ECO:0007669"/>
    <property type="project" value="UniProtKB-KW"/>
</dbReference>
<dbReference type="CDD" id="cd02440">
    <property type="entry name" value="AdoMet_MTases"/>
    <property type="match status" value="1"/>
</dbReference>
<dbReference type="InterPro" id="IPR041698">
    <property type="entry name" value="Methyltransf_25"/>
</dbReference>
<proteinExistence type="predicted"/>
<evidence type="ECO:0000259" key="2">
    <source>
        <dbReference type="Pfam" id="PF13649"/>
    </source>
</evidence>
<comment type="caution">
    <text evidence="3">The sequence shown here is derived from an EMBL/GenBank/DDBJ whole genome shotgun (WGS) entry which is preliminary data.</text>
</comment>
<keyword evidence="1 3" id="KW-0808">Transferase</keyword>
<dbReference type="EC" id="2.1.-.-" evidence="3"/>
<organism evidence="3 4">
    <name type="scientific">Sphingomonas natans</name>
    <dbReference type="NCBI Taxonomy" id="3063330"/>
    <lineage>
        <taxon>Bacteria</taxon>
        <taxon>Pseudomonadati</taxon>
        <taxon>Pseudomonadota</taxon>
        <taxon>Alphaproteobacteria</taxon>
        <taxon>Sphingomonadales</taxon>
        <taxon>Sphingomonadaceae</taxon>
        <taxon>Sphingomonas</taxon>
    </lineage>
</organism>
<dbReference type="Gene3D" id="3.40.50.150">
    <property type="entry name" value="Vaccinia Virus protein VP39"/>
    <property type="match status" value="1"/>
</dbReference>